<proteinExistence type="inferred from homology"/>
<evidence type="ECO:0000256" key="7">
    <source>
        <dbReference type="ARBA" id="ARBA00022741"/>
    </source>
</evidence>
<keyword evidence="15" id="KW-1185">Reference proteome</keyword>
<dbReference type="GO" id="GO:0016887">
    <property type="term" value="F:ATP hydrolysis activity"/>
    <property type="evidence" value="ECO:0007669"/>
    <property type="project" value="InterPro"/>
</dbReference>
<dbReference type="PROSITE" id="PS50893">
    <property type="entry name" value="ABC_TRANSPORTER_2"/>
    <property type="match status" value="1"/>
</dbReference>
<evidence type="ECO:0000259" key="12">
    <source>
        <dbReference type="PROSITE" id="PS50893"/>
    </source>
</evidence>
<dbReference type="Gene3D" id="1.10.3720.10">
    <property type="entry name" value="MetI-like"/>
    <property type="match status" value="1"/>
</dbReference>
<evidence type="ECO:0000256" key="2">
    <source>
        <dbReference type="ARBA" id="ARBA00004202"/>
    </source>
</evidence>
<dbReference type="GO" id="GO:0005524">
    <property type="term" value="F:ATP binding"/>
    <property type="evidence" value="ECO:0007669"/>
    <property type="project" value="UniProtKB-KW"/>
</dbReference>
<dbReference type="InterPro" id="IPR003439">
    <property type="entry name" value="ABC_transporter-like_ATP-bd"/>
</dbReference>
<dbReference type="GO" id="GO:0005886">
    <property type="term" value="C:plasma membrane"/>
    <property type="evidence" value="ECO:0007669"/>
    <property type="project" value="UniProtKB-SubCell"/>
</dbReference>
<dbReference type="AlphaFoldDB" id="A0A6F8YCD5"/>
<feature type="transmembrane region" description="Helical" evidence="11">
    <location>
        <begin position="258"/>
        <end position="279"/>
    </location>
</feature>
<dbReference type="PANTHER" id="PTHR43297:SF2">
    <property type="entry name" value="DIPEPTIDE TRANSPORT ATP-BINDING PROTEIN DPPD"/>
    <property type="match status" value="1"/>
</dbReference>
<feature type="transmembrane region" description="Helical" evidence="11">
    <location>
        <begin position="215"/>
        <end position="238"/>
    </location>
</feature>
<keyword evidence="6 11" id="KW-0812">Transmembrane</keyword>
<dbReference type="GO" id="GO:0055085">
    <property type="term" value="P:transmembrane transport"/>
    <property type="evidence" value="ECO:0007669"/>
    <property type="project" value="InterPro"/>
</dbReference>
<evidence type="ECO:0000256" key="3">
    <source>
        <dbReference type="ARBA" id="ARBA00005417"/>
    </source>
</evidence>
<dbReference type="InterPro" id="IPR050388">
    <property type="entry name" value="ABC_Ni/Peptide_Import"/>
</dbReference>
<dbReference type="CDD" id="cd03257">
    <property type="entry name" value="ABC_NikE_OppD_transporters"/>
    <property type="match status" value="1"/>
</dbReference>
<evidence type="ECO:0000259" key="13">
    <source>
        <dbReference type="PROSITE" id="PS50928"/>
    </source>
</evidence>
<dbReference type="Proteomes" id="UP000503011">
    <property type="component" value="Chromosome"/>
</dbReference>
<dbReference type="Pfam" id="PF08352">
    <property type="entry name" value="oligo_HPY"/>
    <property type="match status" value="1"/>
</dbReference>
<feature type="domain" description="ABC transmembrane type-1" evidence="13">
    <location>
        <begin position="94"/>
        <end position="283"/>
    </location>
</feature>
<dbReference type="Gene3D" id="3.40.50.300">
    <property type="entry name" value="P-loop containing nucleotide triphosphate hydrolases"/>
    <property type="match status" value="1"/>
</dbReference>
<comment type="subcellular location">
    <subcellularLocation>
        <location evidence="11">Cell membrane</location>
        <topology evidence="11">Multi-pass membrane protein</topology>
    </subcellularLocation>
    <subcellularLocation>
        <location evidence="2">Cell membrane</location>
        <topology evidence="2">Peripheral membrane protein</topology>
    </subcellularLocation>
    <subcellularLocation>
        <location evidence="1">Membrane</location>
        <topology evidence="1">Multi-pass membrane protein</topology>
    </subcellularLocation>
</comment>
<dbReference type="SUPFAM" id="SSF52540">
    <property type="entry name" value="P-loop containing nucleoside triphosphate hydrolases"/>
    <property type="match status" value="1"/>
</dbReference>
<dbReference type="InterPro" id="IPR003593">
    <property type="entry name" value="AAA+_ATPase"/>
</dbReference>
<comment type="similarity">
    <text evidence="11">Belongs to the binding-protein-dependent transport system permease family.</text>
</comment>
<feature type="transmembrane region" description="Helical" evidence="11">
    <location>
        <begin position="133"/>
        <end position="153"/>
    </location>
</feature>
<dbReference type="PROSITE" id="PS50928">
    <property type="entry name" value="ABC_TM1"/>
    <property type="match status" value="1"/>
</dbReference>
<protein>
    <submittedName>
        <fullName evidence="14">Dipeptide/oligopeptide/nickel ABC transporter ATP-binding protein</fullName>
    </submittedName>
</protein>
<keyword evidence="9 11" id="KW-1133">Transmembrane helix</keyword>
<dbReference type="KEGG" id="psuu:Psuf_011070"/>
<evidence type="ECO:0000313" key="14">
    <source>
        <dbReference type="EMBL" id="BCB83794.1"/>
    </source>
</evidence>
<evidence type="ECO:0000256" key="1">
    <source>
        <dbReference type="ARBA" id="ARBA00004141"/>
    </source>
</evidence>
<dbReference type="Pfam" id="PF00005">
    <property type="entry name" value="ABC_tran"/>
    <property type="match status" value="1"/>
</dbReference>
<dbReference type="SMART" id="SM00382">
    <property type="entry name" value="AAA"/>
    <property type="match status" value="1"/>
</dbReference>
<dbReference type="EMBL" id="AP022871">
    <property type="protein sequence ID" value="BCB83794.1"/>
    <property type="molecule type" value="Genomic_DNA"/>
</dbReference>
<evidence type="ECO:0000256" key="9">
    <source>
        <dbReference type="ARBA" id="ARBA00022989"/>
    </source>
</evidence>
<evidence type="ECO:0000256" key="4">
    <source>
        <dbReference type="ARBA" id="ARBA00022448"/>
    </source>
</evidence>
<evidence type="ECO:0000256" key="11">
    <source>
        <dbReference type="RuleBase" id="RU363032"/>
    </source>
</evidence>
<keyword evidence="10 11" id="KW-0472">Membrane</keyword>
<organism evidence="14 15">
    <name type="scientific">Phytohabitans suffuscus</name>
    <dbReference type="NCBI Taxonomy" id="624315"/>
    <lineage>
        <taxon>Bacteria</taxon>
        <taxon>Bacillati</taxon>
        <taxon>Actinomycetota</taxon>
        <taxon>Actinomycetes</taxon>
        <taxon>Micromonosporales</taxon>
        <taxon>Micromonosporaceae</taxon>
    </lineage>
</organism>
<dbReference type="NCBIfam" id="TIGR01727">
    <property type="entry name" value="oligo_HPY"/>
    <property type="match status" value="1"/>
</dbReference>
<feature type="transmembrane region" description="Helical" evidence="11">
    <location>
        <begin position="96"/>
        <end position="121"/>
    </location>
</feature>
<evidence type="ECO:0000256" key="6">
    <source>
        <dbReference type="ARBA" id="ARBA00022692"/>
    </source>
</evidence>
<evidence type="ECO:0000313" key="15">
    <source>
        <dbReference type="Proteomes" id="UP000503011"/>
    </source>
</evidence>
<reference evidence="14 15" key="1">
    <citation type="submission" date="2020-03" db="EMBL/GenBank/DDBJ databases">
        <title>Whole genome shotgun sequence of Phytohabitans suffuscus NBRC 105367.</title>
        <authorList>
            <person name="Komaki H."/>
            <person name="Tamura T."/>
        </authorList>
    </citation>
    <scope>NUCLEOTIDE SEQUENCE [LARGE SCALE GENOMIC DNA]</scope>
    <source>
        <strain evidence="14 15">NBRC 105367</strain>
    </source>
</reference>
<dbReference type="GO" id="GO:0015833">
    <property type="term" value="P:peptide transport"/>
    <property type="evidence" value="ECO:0007669"/>
    <property type="project" value="InterPro"/>
</dbReference>
<sequence length="673" mass="71540">MSETISGTAQSPAGRGRRPGSGRLVGRVLRQRALVAWGAIVGVIVLAVTFAALLSPYDPNTGTLADSFAPPSWEHWLGADRNGRDVLTRLLYGGQVALLAAVEAVGIAMAVGVPAGLVIGYVGGWLDRILMRLVDGVMSVPFLVLAIAVIAAVGRGLPNAMAVVGLVYAMSVLRLVRGEVLAAREELYVDGLRVSGAGARRILFRHILANIAPPIIVQATLMFATAIIAEATLSYLGLGVTQPTASWGSMLAEAQATIRQNFFLAVPPGMAIFITVLGINQIGEGMRDLFSREITVGRLGLNVVRRAEPERAVSEPVPSALPERPVALEVRNLSVSFPQHGHGRVEVVRGVDLRLHRGELLCLVGESGSGKSVTAMSMLGLVAHPGLVTASSIRLADQEISGLDFAAMRAIRGNRIGVVFQDPLGSLNPTFTVGNQVCEAIREHRDVSRRQARALAIDLFDRVGIPNPAQRFHDYPFQFSGGMAQRVMIAMALSCDPEVLVADEPTTALDVTVQKQILRLLSDLRDERGLAILLITHDLGVVAEVADTVATMYAGQLVEYGPVAEVFAQPRHPYTQGLLDSVPRNEASNGPLASIRGVVPAPVDWPIGCHFADRCDFVEEPCRHSPVPLTGLGESGRAARCVRAGELRLHGISRDRLDTHAGVPSAAGSGTTP</sequence>
<evidence type="ECO:0000256" key="10">
    <source>
        <dbReference type="ARBA" id="ARBA00023136"/>
    </source>
</evidence>
<name>A0A6F8YCD5_9ACTN</name>
<dbReference type="InterPro" id="IPR000515">
    <property type="entry name" value="MetI-like"/>
</dbReference>
<dbReference type="CDD" id="cd06261">
    <property type="entry name" value="TM_PBP2"/>
    <property type="match status" value="1"/>
</dbReference>
<dbReference type="Pfam" id="PF00528">
    <property type="entry name" value="BPD_transp_1"/>
    <property type="match status" value="1"/>
</dbReference>
<dbReference type="PROSITE" id="PS00211">
    <property type="entry name" value="ABC_TRANSPORTER_1"/>
    <property type="match status" value="1"/>
</dbReference>
<dbReference type="PANTHER" id="PTHR43297">
    <property type="entry name" value="OLIGOPEPTIDE TRANSPORT ATP-BINDING PROTEIN APPD"/>
    <property type="match status" value="1"/>
</dbReference>
<reference evidence="14 15" key="2">
    <citation type="submission" date="2020-03" db="EMBL/GenBank/DDBJ databases">
        <authorList>
            <person name="Ichikawa N."/>
            <person name="Kimura A."/>
            <person name="Kitahashi Y."/>
            <person name="Uohara A."/>
        </authorList>
    </citation>
    <scope>NUCLEOTIDE SEQUENCE [LARGE SCALE GENOMIC DNA]</scope>
    <source>
        <strain evidence="14 15">NBRC 105367</strain>
    </source>
</reference>
<keyword evidence="7" id="KW-0547">Nucleotide-binding</keyword>
<feature type="transmembrane region" description="Helical" evidence="11">
    <location>
        <begin position="33"/>
        <end position="54"/>
    </location>
</feature>
<dbReference type="InterPro" id="IPR027417">
    <property type="entry name" value="P-loop_NTPase"/>
</dbReference>
<dbReference type="InterPro" id="IPR013563">
    <property type="entry name" value="Oligopep_ABC_C"/>
</dbReference>
<keyword evidence="8 14" id="KW-0067">ATP-binding</keyword>
<accession>A0A6F8YCD5</accession>
<comment type="similarity">
    <text evidence="3">Belongs to the ABC transporter superfamily.</text>
</comment>
<evidence type="ECO:0000256" key="8">
    <source>
        <dbReference type="ARBA" id="ARBA00022840"/>
    </source>
</evidence>
<evidence type="ECO:0000256" key="5">
    <source>
        <dbReference type="ARBA" id="ARBA00022475"/>
    </source>
</evidence>
<dbReference type="FunFam" id="3.40.50.300:FF:000016">
    <property type="entry name" value="Oligopeptide ABC transporter ATP-binding component"/>
    <property type="match status" value="1"/>
</dbReference>
<dbReference type="SUPFAM" id="SSF161098">
    <property type="entry name" value="MetI-like"/>
    <property type="match status" value="1"/>
</dbReference>
<dbReference type="InterPro" id="IPR035906">
    <property type="entry name" value="MetI-like_sf"/>
</dbReference>
<keyword evidence="5" id="KW-1003">Cell membrane</keyword>
<feature type="domain" description="ABC transporter" evidence="12">
    <location>
        <begin position="328"/>
        <end position="579"/>
    </location>
</feature>
<keyword evidence="4 11" id="KW-0813">Transport</keyword>
<dbReference type="InterPro" id="IPR017871">
    <property type="entry name" value="ABC_transporter-like_CS"/>
</dbReference>
<gene>
    <name evidence="14" type="ORF">Psuf_011070</name>
</gene>